<protein>
    <recommendedName>
        <fullName evidence="5">Glycosyltransferase N-terminal domain-containing protein</fullName>
    </recommendedName>
</protein>
<feature type="transmembrane region" description="Helical" evidence="4">
    <location>
        <begin position="233"/>
        <end position="254"/>
    </location>
</feature>
<dbReference type="InterPro" id="IPR035595">
    <property type="entry name" value="UDP_glycos_trans_CS"/>
</dbReference>
<dbReference type="PROSITE" id="PS00375">
    <property type="entry name" value="UDPGT"/>
    <property type="match status" value="2"/>
</dbReference>
<proteinExistence type="inferred from homology"/>
<keyword evidence="4" id="KW-1133">Transmembrane helix</keyword>
<dbReference type="Pfam" id="PF26168">
    <property type="entry name" value="Glyco_transf_N"/>
    <property type="match status" value="2"/>
</dbReference>
<dbReference type="SUPFAM" id="SSF53756">
    <property type="entry name" value="UDP-Glycosyltransferase/glycogen phosphorylase"/>
    <property type="match status" value="2"/>
</dbReference>
<dbReference type="PANTHER" id="PTHR11926:SF1459">
    <property type="entry name" value="GLYCOSYLTRANSFERASE"/>
    <property type="match status" value="1"/>
</dbReference>
<evidence type="ECO:0000256" key="3">
    <source>
        <dbReference type="SAM" id="MobiDB-lite"/>
    </source>
</evidence>
<dbReference type="EMBL" id="JACEFO010001622">
    <property type="protein sequence ID" value="KAF8729878.1"/>
    <property type="molecule type" value="Genomic_DNA"/>
</dbReference>
<feature type="compositionally biased region" description="Basic residues" evidence="3">
    <location>
        <begin position="575"/>
        <end position="589"/>
    </location>
</feature>
<feature type="compositionally biased region" description="Basic and acidic residues" evidence="3">
    <location>
        <begin position="550"/>
        <end position="561"/>
    </location>
</feature>
<dbReference type="GO" id="GO:0080043">
    <property type="term" value="F:quercetin 3-O-glucosyltransferase activity"/>
    <property type="evidence" value="ECO:0007669"/>
    <property type="project" value="TreeGrafter"/>
</dbReference>
<keyword evidence="7" id="KW-1185">Reference proteome</keyword>
<evidence type="ECO:0000256" key="1">
    <source>
        <dbReference type="ARBA" id="ARBA00009995"/>
    </source>
</evidence>
<dbReference type="FunFam" id="3.40.50.2000:FF:000055">
    <property type="entry name" value="Glycosyltransferase"/>
    <property type="match status" value="2"/>
</dbReference>
<dbReference type="InterPro" id="IPR002213">
    <property type="entry name" value="UDP_glucos_trans"/>
</dbReference>
<gene>
    <name evidence="6" type="ORF">HU200_017339</name>
</gene>
<name>A0A835F693_9POAL</name>
<sequence length="1135" mass="125226">MNRILDPNRVTSSRHITRIVSAVGSTTSTGTRPHTWDPLMWDPRAVGPWDPRDVGPTVGPTVDHSRYAQTGRRQQHQPRTLPASQTSPGPATMSSGSDDARPRRPHAVLIPQPAQGHVTPMLHLAKALHARGFHVTYVNSEYNHRRLLRSRGPASLAGADGFRFEAVPDGLPPSDNDDVTQDIAALCLSTTEHSAAPFRELLVRLNATPGCPPVTCVIADGVMSFAQRVAEDMGILALVFWTTSACGFMGYLHFAELIRRGYVPLKGESDLTNGYLDTEIYWIQGMPGIRLKDIPSFIRTTDRDDVMLNFDGGEAQNARKARGVILNTYDALEQGVADALRREFPRVFTVGPLATFAAHAGVELDAIGGNLWKEDTSCLRWLYAQQRPGSVVYVNFGSITVMSAAQLAEFAWGLAASGRPFLWVIRPDLVSGENAMVPEEFVTETKERGVLASWCPQELVLSHPSIGLFLTHCGWNSTLESICAGVPMLCWPFFAEQPTNCHYVCAKWGIGMEIDGDVRREEAMDGDSGKAMRVKAMAWKERAREAVEEGGLSRKNLDRLPTHGFSGLVHENHNQRKRRARLKRSRSKTPRPPLEIAPALFPLVDAVTLPAAVDRGYSNHDPAAGITKPAIARLPVPRPFLLPRLRSRLRRRSASSNPIEGKPYAMGSTSRPHVVFVPYPAQGHVTPLLHLAKVLHARGFFITYVNSEYNHRRLLRSRGSEAMAGLDDFRFEAIPDGLPPSGDDDVTQDIPALCESLSRTAAAPFRDLLARLNASPGRPPVTCVVLDNFMSFAQRVANEMGILALVFCTMSACGFNCYLHFNELMDRGIDTVLDWVPGMPGIRLRDMPSFIRTTDPDDFMVHFDGGEAQNALHAQGIIVNTFDALEQDVVDALRRIFPRVYTIGPLVTFVKTMVARPDTASIAGNLWKEDASCLQWLDARRPGSVVYVNFGSITVMTPGQLAEFAWGLASCGRPFLWVIRPDLVTGEKAVLPEEFLEETKERGMFLSWCPQEEVLSHPSTGLFLTHSGWNSTLESICAGVPMICWPFFAEQTTNCYYACTKWDIGMEIDNNVTREEVARLIKEAMDGEKGKDMNAKATMWKEKAVAATEESGTSSVNIDRLVGFMLEGSVPTTAS</sequence>
<dbReference type="Pfam" id="PF00201">
    <property type="entry name" value="UDPGT"/>
    <property type="match status" value="2"/>
</dbReference>
<dbReference type="CDD" id="cd03784">
    <property type="entry name" value="GT1_Gtf-like"/>
    <property type="match status" value="2"/>
</dbReference>
<comment type="similarity">
    <text evidence="1">Belongs to the UDP-glycosyltransferase family.</text>
</comment>
<dbReference type="GO" id="GO:0080044">
    <property type="term" value="F:quercetin 7-O-glucosyltransferase activity"/>
    <property type="evidence" value="ECO:0007669"/>
    <property type="project" value="TreeGrafter"/>
</dbReference>
<comment type="caution">
    <text evidence="6">The sequence shown here is derived from an EMBL/GenBank/DDBJ whole genome shotgun (WGS) entry which is preliminary data.</text>
</comment>
<keyword evidence="2" id="KW-0808">Transferase</keyword>
<feature type="region of interest" description="Disordered" evidence="3">
    <location>
        <begin position="550"/>
        <end position="591"/>
    </location>
</feature>
<evidence type="ECO:0000256" key="4">
    <source>
        <dbReference type="SAM" id="Phobius"/>
    </source>
</evidence>
<accession>A0A835F693</accession>
<keyword evidence="4" id="KW-0812">Transmembrane</keyword>
<reference evidence="6" key="1">
    <citation type="submission" date="2020-07" db="EMBL/GenBank/DDBJ databases">
        <title>Genome sequence and genetic diversity analysis of an under-domesticated orphan crop, white fonio (Digitaria exilis).</title>
        <authorList>
            <person name="Bennetzen J.L."/>
            <person name="Chen S."/>
            <person name="Ma X."/>
            <person name="Wang X."/>
            <person name="Yssel A.E.J."/>
            <person name="Chaluvadi S.R."/>
            <person name="Johnson M."/>
            <person name="Gangashetty P."/>
            <person name="Hamidou F."/>
            <person name="Sanogo M.D."/>
            <person name="Zwaenepoel A."/>
            <person name="Wallace J."/>
            <person name="Van De Peer Y."/>
            <person name="Van Deynze A."/>
        </authorList>
    </citation>
    <scope>NUCLEOTIDE SEQUENCE</scope>
    <source>
        <tissue evidence="6">Leaves</tissue>
    </source>
</reference>
<feature type="domain" description="Glycosyltransferase N-terminal" evidence="5">
    <location>
        <begin position="674"/>
        <end position="906"/>
    </location>
</feature>
<dbReference type="AlphaFoldDB" id="A0A835F693"/>
<feature type="compositionally biased region" description="Polar residues" evidence="3">
    <location>
        <begin position="82"/>
        <end position="97"/>
    </location>
</feature>
<evidence type="ECO:0000313" key="6">
    <source>
        <dbReference type="EMBL" id="KAF8729878.1"/>
    </source>
</evidence>
<dbReference type="Proteomes" id="UP000636709">
    <property type="component" value="Unassembled WGS sequence"/>
</dbReference>
<evidence type="ECO:0000313" key="7">
    <source>
        <dbReference type="Proteomes" id="UP000636709"/>
    </source>
</evidence>
<organism evidence="6 7">
    <name type="scientific">Digitaria exilis</name>
    <dbReference type="NCBI Taxonomy" id="1010633"/>
    <lineage>
        <taxon>Eukaryota</taxon>
        <taxon>Viridiplantae</taxon>
        <taxon>Streptophyta</taxon>
        <taxon>Embryophyta</taxon>
        <taxon>Tracheophyta</taxon>
        <taxon>Spermatophyta</taxon>
        <taxon>Magnoliopsida</taxon>
        <taxon>Liliopsida</taxon>
        <taxon>Poales</taxon>
        <taxon>Poaceae</taxon>
        <taxon>PACMAD clade</taxon>
        <taxon>Panicoideae</taxon>
        <taxon>Panicodae</taxon>
        <taxon>Paniceae</taxon>
        <taxon>Anthephorinae</taxon>
        <taxon>Digitaria</taxon>
    </lineage>
</organism>
<dbReference type="PANTHER" id="PTHR11926">
    <property type="entry name" value="GLUCOSYL/GLUCURONOSYL TRANSFERASES"/>
    <property type="match status" value="1"/>
</dbReference>
<feature type="region of interest" description="Disordered" evidence="3">
    <location>
        <begin position="47"/>
        <end position="104"/>
    </location>
</feature>
<dbReference type="Gene3D" id="3.40.50.2000">
    <property type="entry name" value="Glycogen Phosphorylase B"/>
    <property type="match status" value="4"/>
</dbReference>
<evidence type="ECO:0000256" key="2">
    <source>
        <dbReference type="ARBA" id="ARBA00022679"/>
    </source>
</evidence>
<dbReference type="FunFam" id="3.40.50.2000:FF:000027">
    <property type="entry name" value="Glycosyltransferase"/>
    <property type="match status" value="2"/>
</dbReference>
<dbReference type="InterPro" id="IPR058980">
    <property type="entry name" value="Glyco_transf_N"/>
</dbReference>
<evidence type="ECO:0000259" key="5">
    <source>
        <dbReference type="Pfam" id="PF26168"/>
    </source>
</evidence>
<keyword evidence="4" id="KW-0472">Membrane</keyword>
<feature type="domain" description="Glycosyltransferase N-terminal" evidence="5">
    <location>
        <begin position="108"/>
        <end position="154"/>
    </location>
</feature>
<dbReference type="OrthoDB" id="5835829at2759"/>